<dbReference type="InterPro" id="IPR002104">
    <property type="entry name" value="Integrase_catalytic"/>
</dbReference>
<reference evidence="5 6" key="1">
    <citation type="submission" date="2020-01" db="EMBL/GenBank/DDBJ databases">
        <title>Genome sequence of Desulfovibrio aerotolerans DSM 16695(T).</title>
        <authorList>
            <person name="Karnachuk O."/>
            <person name="Avakyan M."/>
            <person name="Mardanov A."/>
            <person name="Kadnikov V."/>
            <person name="Ravin N."/>
        </authorList>
    </citation>
    <scope>NUCLEOTIDE SEQUENCE [LARGE SCALE GENOMIC DNA]</scope>
    <source>
        <strain evidence="5 6">DSM 16695</strain>
    </source>
</reference>
<organism evidence="5 6">
    <name type="scientific">Solidesulfovibrio aerotolerans</name>
    <dbReference type="NCBI Taxonomy" id="295255"/>
    <lineage>
        <taxon>Bacteria</taxon>
        <taxon>Pseudomonadati</taxon>
        <taxon>Thermodesulfobacteriota</taxon>
        <taxon>Desulfovibrionia</taxon>
        <taxon>Desulfovibrionales</taxon>
        <taxon>Desulfovibrionaceae</taxon>
        <taxon>Solidesulfovibrio</taxon>
    </lineage>
</organism>
<dbReference type="RefSeq" id="WP_160959156.1">
    <property type="nucleotide sequence ID" value="NZ_WVUD01000005.1"/>
</dbReference>
<dbReference type="Gene3D" id="1.10.443.10">
    <property type="entry name" value="Intergrase catalytic core"/>
    <property type="match status" value="1"/>
</dbReference>
<dbReference type="AlphaFoldDB" id="A0A7C9IVB1"/>
<dbReference type="EMBL" id="WVUD01000005">
    <property type="protein sequence ID" value="MYL82462.1"/>
    <property type="molecule type" value="Genomic_DNA"/>
</dbReference>
<dbReference type="GO" id="GO:0015074">
    <property type="term" value="P:DNA integration"/>
    <property type="evidence" value="ECO:0007669"/>
    <property type="project" value="InterPro"/>
</dbReference>
<keyword evidence="2" id="KW-0238">DNA-binding</keyword>
<dbReference type="InterPro" id="IPR010998">
    <property type="entry name" value="Integrase_recombinase_N"/>
</dbReference>
<feature type="domain" description="Tyr recombinase" evidence="4">
    <location>
        <begin position="287"/>
        <end position="489"/>
    </location>
</feature>
<protein>
    <submittedName>
        <fullName evidence="5">Tyrosine-type recombinase/integrase</fullName>
    </submittedName>
</protein>
<dbReference type="GO" id="GO:0006310">
    <property type="term" value="P:DNA recombination"/>
    <property type="evidence" value="ECO:0007669"/>
    <property type="project" value="UniProtKB-KW"/>
</dbReference>
<dbReference type="PROSITE" id="PS51898">
    <property type="entry name" value="TYR_RECOMBINASE"/>
    <property type="match status" value="1"/>
</dbReference>
<name>A0A7C9IVB1_9BACT</name>
<evidence type="ECO:0000256" key="2">
    <source>
        <dbReference type="ARBA" id="ARBA00023125"/>
    </source>
</evidence>
<comment type="caution">
    <text evidence="5">The sequence shown here is derived from an EMBL/GenBank/DDBJ whole genome shotgun (WGS) entry which is preliminary data.</text>
</comment>
<sequence>MDELSIEMIREIIKKHLNHIQRVNENAAIFDSGMMTDGQFEEKCNAIKYGKGYFNRLLQKRENDIVVEEIIDGFLNELSVEIDKESNQYKILKHGVILNYNKLYHNEVEKVDGEISLETFEHAMNEYVLKAKNDSNEKSVIELQEKTNKSKHSLTCIWEKFQKEKIEVEHKREASFNEFRAIFNFFIEFAGDVPVDEINGAVIRDYRQLLLKLPKNRIKHKEYKNKTIKELQEIEIPEEERISLTTVNKYLGVLQSYFNYAVREAFIERNPVVPGMIRQVGGNEMKKDARPFTSDELNKIFSSSVHAENDNNNFAYRYWIPLIALFTGARSNEICQLYLDDIREVEGVWVFDVNNNMPDKQIKNEASRRLIPIHPFLLTELELLKYVNKLRRSRNARLFPELKLSSSNKYNAALVNWFMRLKNGLRLDNGSVNFHSFRKTYANFCKQNKVRLNLDEHMYKRILGHALNDITADVYANEFSPSVLYENIIVKINFDAVDFSHVLRSKFIVR</sequence>
<dbReference type="InterPro" id="IPR050090">
    <property type="entry name" value="Tyrosine_recombinase_XerCD"/>
</dbReference>
<accession>A0A7C9IVB1</accession>
<evidence type="ECO:0000313" key="6">
    <source>
        <dbReference type="Proteomes" id="UP000482487"/>
    </source>
</evidence>
<dbReference type="InterPro" id="IPR011010">
    <property type="entry name" value="DNA_brk_join_enz"/>
</dbReference>
<dbReference type="Gene3D" id="1.10.150.130">
    <property type="match status" value="1"/>
</dbReference>
<dbReference type="Pfam" id="PF00589">
    <property type="entry name" value="Phage_integrase"/>
    <property type="match status" value="1"/>
</dbReference>
<dbReference type="InterPro" id="IPR025269">
    <property type="entry name" value="SAM-like_dom"/>
</dbReference>
<dbReference type="PANTHER" id="PTHR30349:SF41">
    <property type="entry name" value="INTEGRASE_RECOMBINASE PROTEIN MJ0367-RELATED"/>
    <property type="match status" value="1"/>
</dbReference>
<keyword evidence="6" id="KW-1185">Reference proteome</keyword>
<evidence type="ECO:0000259" key="4">
    <source>
        <dbReference type="PROSITE" id="PS51898"/>
    </source>
</evidence>
<dbReference type="Pfam" id="PF13102">
    <property type="entry name" value="Phage_int_SAM_5"/>
    <property type="match status" value="1"/>
</dbReference>
<evidence type="ECO:0000256" key="1">
    <source>
        <dbReference type="ARBA" id="ARBA00008857"/>
    </source>
</evidence>
<dbReference type="Proteomes" id="UP000482487">
    <property type="component" value="Unassembled WGS sequence"/>
</dbReference>
<evidence type="ECO:0000256" key="3">
    <source>
        <dbReference type="ARBA" id="ARBA00023172"/>
    </source>
</evidence>
<comment type="similarity">
    <text evidence="1">Belongs to the 'phage' integrase family.</text>
</comment>
<dbReference type="InterPro" id="IPR013762">
    <property type="entry name" value="Integrase-like_cat_sf"/>
</dbReference>
<dbReference type="GO" id="GO:0003677">
    <property type="term" value="F:DNA binding"/>
    <property type="evidence" value="ECO:0007669"/>
    <property type="project" value="UniProtKB-KW"/>
</dbReference>
<evidence type="ECO:0000313" key="5">
    <source>
        <dbReference type="EMBL" id="MYL82462.1"/>
    </source>
</evidence>
<keyword evidence="3" id="KW-0233">DNA recombination</keyword>
<proteinExistence type="inferred from homology"/>
<dbReference type="PANTHER" id="PTHR30349">
    <property type="entry name" value="PHAGE INTEGRASE-RELATED"/>
    <property type="match status" value="1"/>
</dbReference>
<gene>
    <name evidence="5" type="ORF">GTA51_04825</name>
</gene>
<dbReference type="CDD" id="cd01184">
    <property type="entry name" value="INT_C_like_1"/>
    <property type="match status" value="1"/>
</dbReference>
<dbReference type="OrthoDB" id="9784724at2"/>
<dbReference type="SUPFAM" id="SSF56349">
    <property type="entry name" value="DNA breaking-rejoining enzymes"/>
    <property type="match status" value="1"/>
</dbReference>